<organism evidence="7 8">
    <name type="scientific">Triparma columacea</name>
    <dbReference type="NCBI Taxonomy" id="722753"/>
    <lineage>
        <taxon>Eukaryota</taxon>
        <taxon>Sar</taxon>
        <taxon>Stramenopiles</taxon>
        <taxon>Ochrophyta</taxon>
        <taxon>Bolidophyceae</taxon>
        <taxon>Parmales</taxon>
        <taxon>Triparmaceae</taxon>
        <taxon>Triparma</taxon>
    </lineage>
</organism>
<dbReference type="PANTHER" id="PTHR12385:SF4">
    <property type="entry name" value="PROTEIN PNS1"/>
    <property type="match status" value="1"/>
</dbReference>
<evidence type="ECO:0000256" key="1">
    <source>
        <dbReference type="ARBA" id="ARBA00004141"/>
    </source>
</evidence>
<dbReference type="GO" id="GO:0005886">
    <property type="term" value="C:plasma membrane"/>
    <property type="evidence" value="ECO:0007669"/>
    <property type="project" value="UniProtKB-SubCell"/>
</dbReference>
<dbReference type="AlphaFoldDB" id="A0A9W7GG16"/>
<keyword evidence="4 6" id="KW-1133">Transmembrane helix</keyword>
<comment type="caution">
    <text evidence="7">The sequence shown here is derived from an EMBL/GenBank/DDBJ whole genome shotgun (WGS) entry which is preliminary data.</text>
</comment>
<feature type="transmembrane region" description="Helical" evidence="6">
    <location>
        <begin position="106"/>
        <end position="125"/>
    </location>
</feature>
<evidence type="ECO:0000256" key="6">
    <source>
        <dbReference type="RuleBase" id="RU368066"/>
    </source>
</evidence>
<evidence type="ECO:0000256" key="5">
    <source>
        <dbReference type="ARBA" id="ARBA00023136"/>
    </source>
</evidence>
<comment type="subcellular location">
    <subcellularLocation>
        <location evidence="6">Cell membrane</location>
        <topology evidence="6">Multi-pass membrane protein</topology>
    </subcellularLocation>
    <subcellularLocation>
        <location evidence="1">Membrane</location>
        <topology evidence="1">Multi-pass membrane protein</topology>
    </subcellularLocation>
</comment>
<reference evidence="8" key="1">
    <citation type="journal article" date="2023" name="Commun. Biol.">
        <title>Genome analysis of Parmales, the sister group of diatoms, reveals the evolutionary specialization of diatoms from phago-mixotrophs to photoautotrophs.</title>
        <authorList>
            <person name="Ban H."/>
            <person name="Sato S."/>
            <person name="Yoshikawa S."/>
            <person name="Yamada K."/>
            <person name="Nakamura Y."/>
            <person name="Ichinomiya M."/>
            <person name="Sato N."/>
            <person name="Blanc-Mathieu R."/>
            <person name="Endo H."/>
            <person name="Kuwata A."/>
            <person name="Ogata H."/>
        </authorList>
    </citation>
    <scope>NUCLEOTIDE SEQUENCE [LARGE SCALE GENOMIC DNA]</scope>
</reference>
<feature type="transmembrane region" description="Helical" evidence="6">
    <location>
        <begin position="478"/>
        <end position="499"/>
    </location>
</feature>
<feature type="transmembrane region" description="Helical" evidence="6">
    <location>
        <begin position="146"/>
        <end position="179"/>
    </location>
</feature>
<keyword evidence="3 6" id="KW-0812">Transmembrane</keyword>
<evidence type="ECO:0000313" key="8">
    <source>
        <dbReference type="Proteomes" id="UP001165065"/>
    </source>
</evidence>
<feature type="transmembrane region" description="Helical" evidence="6">
    <location>
        <begin position="56"/>
        <end position="77"/>
    </location>
</feature>
<gene>
    <name evidence="7" type="ORF">TrCOL_g588</name>
</gene>
<evidence type="ECO:0000256" key="2">
    <source>
        <dbReference type="ARBA" id="ARBA00007168"/>
    </source>
</evidence>
<dbReference type="GO" id="GO:0022857">
    <property type="term" value="F:transmembrane transporter activity"/>
    <property type="evidence" value="ECO:0007669"/>
    <property type="project" value="UniProtKB-UniRule"/>
</dbReference>
<dbReference type="OrthoDB" id="44736at2759"/>
<dbReference type="Proteomes" id="UP001165065">
    <property type="component" value="Unassembled WGS sequence"/>
</dbReference>
<evidence type="ECO:0000256" key="4">
    <source>
        <dbReference type="ARBA" id="ARBA00022989"/>
    </source>
</evidence>
<name>A0A9W7GG16_9STRA</name>
<dbReference type="PANTHER" id="PTHR12385">
    <property type="entry name" value="CHOLINE TRANSPORTER-LIKE (SLC FAMILY 44)"/>
    <property type="match status" value="1"/>
</dbReference>
<protein>
    <recommendedName>
        <fullName evidence="6">Choline transporter-like protein</fullName>
    </recommendedName>
</protein>
<feature type="transmembrane region" description="Helical" evidence="6">
    <location>
        <begin position="345"/>
        <end position="370"/>
    </location>
</feature>
<dbReference type="Pfam" id="PF04515">
    <property type="entry name" value="Choline_transpo"/>
    <property type="match status" value="1"/>
</dbReference>
<accession>A0A9W7GG16</accession>
<proteinExistence type="inferred from homology"/>
<keyword evidence="8" id="KW-1185">Reference proteome</keyword>
<sequence>MTVYSNSTKMHGVPGNFATATPVDNGMQKPSLLNVGDFSNGGSEVKAAAKWNDVPFAILFWAHFALIAGIGFTSGIAEIQGTVEDASELDHKVVVENNTSGVGGDVIGGIVVCVLCGIVFSLLYVKLAISMGENLIHVGTKFQIGLFFFFGLIFMMSGSTIGGILCFICMAITMCWYRAVQSRIPFAGANLSVACSSIKNFPTIFFVNFACLIASFVWMMVWSLAMIGIVKPSQSVGVETDSGVFDSRMCTDFPYDGTTAECTQETTGCCYCDASSLSDTDTATGWKQDSCVPTETMDQLTYFGMLISFYWGSTVVSNVMHCVVAGTVATWWFKHDAGSSPVFDSFYRAMTTSFGSICLGSLLVAILKAIRQMLREAEKNKNAQVFLCVIQCLLGCVESLLEYFNRYAFCYVAIYGYDFKTAGRSVFDLFKKLGWTTIINDDLIETALSFGCVGTGFLTALVGWLFGHAIGVDSQYLLFMFIGGFISGFSMAQITLNVISSAVATVFVCFAENPASLGQIHPQESATLIGAWRQFHGDLCSFA</sequence>
<evidence type="ECO:0000313" key="7">
    <source>
        <dbReference type="EMBL" id="GMI45134.1"/>
    </source>
</evidence>
<evidence type="ECO:0000256" key="3">
    <source>
        <dbReference type="ARBA" id="ARBA00022692"/>
    </source>
</evidence>
<keyword evidence="5 6" id="KW-0472">Membrane</keyword>
<dbReference type="EMBL" id="BRYA01001535">
    <property type="protein sequence ID" value="GMI45134.1"/>
    <property type="molecule type" value="Genomic_DNA"/>
</dbReference>
<feature type="transmembrane region" description="Helical" evidence="6">
    <location>
        <begin position="447"/>
        <end position="466"/>
    </location>
</feature>
<comment type="function">
    <text evidence="6">Choline transporter.</text>
</comment>
<feature type="transmembrane region" description="Helical" evidence="6">
    <location>
        <begin position="309"/>
        <end position="333"/>
    </location>
</feature>
<dbReference type="InterPro" id="IPR007603">
    <property type="entry name" value="Choline_transptr-like"/>
</dbReference>
<comment type="similarity">
    <text evidence="2 6">Belongs to the CTL (choline transporter-like) family.</text>
</comment>
<feature type="transmembrane region" description="Helical" evidence="6">
    <location>
        <begin position="204"/>
        <end position="225"/>
    </location>
</feature>